<gene>
    <name evidence="3" type="ORF">O1G22_40645</name>
</gene>
<keyword evidence="2" id="KW-0812">Transmembrane</keyword>
<evidence type="ECO:0000313" key="4">
    <source>
        <dbReference type="Proteomes" id="UP001212326"/>
    </source>
</evidence>
<keyword evidence="2" id="KW-1133">Transmembrane helix</keyword>
<evidence type="ECO:0000313" key="3">
    <source>
        <dbReference type="EMBL" id="WBO68674.1"/>
    </source>
</evidence>
<protein>
    <submittedName>
        <fullName evidence="3">Uncharacterized protein</fullName>
    </submittedName>
</protein>
<dbReference type="RefSeq" id="WP_270085902.1">
    <property type="nucleotide sequence ID" value="NZ_CP115300.1"/>
</dbReference>
<keyword evidence="4" id="KW-1185">Reference proteome</keyword>
<evidence type="ECO:0000256" key="2">
    <source>
        <dbReference type="SAM" id="Phobius"/>
    </source>
</evidence>
<evidence type="ECO:0000256" key="1">
    <source>
        <dbReference type="SAM" id="MobiDB-lite"/>
    </source>
</evidence>
<sequence>MTEQNDVPAPPSGPHRGPLLPLRHPAVTGALGLLLGLAAVGIPVLVGGNGDSAFGTTSSGPLRAPADLNGFTSFPDMERAQATNAYQRASAKRHAIEDVRSGQRLSDDYGGAVAMVRSYADRPQENFLDLRAVRSDSPKPYVPYEDPVDTGAAVPYDQLLTYGNVSCVVINTFTAAGRKPAPDSVNTSYCQRSGGGLTVQIRIHGGPLIHHPDQVAALVDKAWSDLS</sequence>
<reference evidence="3 4" key="1">
    <citation type="submission" date="2022-12" db="EMBL/GenBank/DDBJ databases">
        <authorList>
            <person name="Mo P."/>
        </authorList>
    </citation>
    <scope>NUCLEOTIDE SEQUENCE [LARGE SCALE GENOMIC DNA]</scope>
    <source>
        <strain evidence="3 4">HUAS 2-6</strain>
    </source>
</reference>
<name>A0ABY7PGJ9_9ACTN</name>
<feature type="region of interest" description="Disordered" evidence="1">
    <location>
        <begin position="1"/>
        <end position="20"/>
    </location>
</feature>
<dbReference type="Proteomes" id="UP001212326">
    <property type="component" value="Chromosome"/>
</dbReference>
<accession>A0ABY7PGJ9</accession>
<organism evidence="3 4">
    <name type="scientific">Streptomyces camelliae</name>
    <dbReference type="NCBI Taxonomy" id="3004093"/>
    <lineage>
        <taxon>Bacteria</taxon>
        <taxon>Bacillati</taxon>
        <taxon>Actinomycetota</taxon>
        <taxon>Actinomycetes</taxon>
        <taxon>Kitasatosporales</taxon>
        <taxon>Streptomycetaceae</taxon>
        <taxon>Streptomyces</taxon>
    </lineage>
</organism>
<proteinExistence type="predicted"/>
<feature type="transmembrane region" description="Helical" evidence="2">
    <location>
        <begin position="26"/>
        <end position="46"/>
    </location>
</feature>
<dbReference type="EMBL" id="CP115300">
    <property type="protein sequence ID" value="WBO68674.1"/>
    <property type="molecule type" value="Genomic_DNA"/>
</dbReference>
<keyword evidence="2" id="KW-0472">Membrane</keyword>